<dbReference type="InterPro" id="IPR051198">
    <property type="entry name" value="BchE-like"/>
</dbReference>
<proteinExistence type="predicted"/>
<name>A0ABR5SC11_9BACT</name>
<evidence type="ECO:0000313" key="8">
    <source>
        <dbReference type="Proteomes" id="UP000060487"/>
    </source>
</evidence>
<dbReference type="InterPro" id="IPR006638">
    <property type="entry name" value="Elp3/MiaA/NifB-like_rSAM"/>
</dbReference>
<gene>
    <name evidence="7" type="ORF">ASN18_2831</name>
</gene>
<evidence type="ECO:0000313" key="7">
    <source>
        <dbReference type="EMBL" id="KWT78326.1"/>
    </source>
</evidence>
<dbReference type="InterPro" id="IPR007197">
    <property type="entry name" value="rSAM"/>
</dbReference>
<keyword evidence="5" id="KW-0411">Iron-sulfur</keyword>
<dbReference type="InterPro" id="IPR058240">
    <property type="entry name" value="rSAM_sf"/>
</dbReference>
<feature type="domain" description="Radical SAM core" evidence="6">
    <location>
        <begin position="305"/>
        <end position="522"/>
    </location>
</feature>
<dbReference type="PROSITE" id="PS51918">
    <property type="entry name" value="RADICAL_SAM"/>
    <property type="match status" value="1"/>
</dbReference>
<dbReference type="InterPro" id="IPR023404">
    <property type="entry name" value="rSAM_horseshoe"/>
</dbReference>
<dbReference type="SUPFAM" id="SSF102114">
    <property type="entry name" value="Radical SAM enzymes"/>
    <property type="match status" value="1"/>
</dbReference>
<dbReference type="Pfam" id="PF04055">
    <property type="entry name" value="Radical_SAM"/>
    <property type="match status" value="1"/>
</dbReference>
<dbReference type="EMBL" id="LNQR01000116">
    <property type="protein sequence ID" value="KWT78326.1"/>
    <property type="molecule type" value="Genomic_DNA"/>
</dbReference>
<keyword evidence="3" id="KW-0479">Metal-binding</keyword>
<evidence type="ECO:0000256" key="2">
    <source>
        <dbReference type="ARBA" id="ARBA00022691"/>
    </source>
</evidence>
<evidence type="ECO:0000256" key="5">
    <source>
        <dbReference type="ARBA" id="ARBA00023014"/>
    </source>
</evidence>
<organism evidence="7 8">
    <name type="scientific">Candidatus Magnetominusculus xianensis</name>
    <dbReference type="NCBI Taxonomy" id="1748249"/>
    <lineage>
        <taxon>Bacteria</taxon>
        <taxon>Pseudomonadati</taxon>
        <taxon>Nitrospirota</taxon>
        <taxon>Nitrospiria</taxon>
        <taxon>Nitrospirales</taxon>
        <taxon>Nitrospiraceae</taxon>
        <taxon>Candidatus Magnetominusculus</taxon>
    </lineage>
</organism>
<keyword evidence="8" id="KW-1185">Reference proteome</keyword>
<dbReference type="Gene3D" id="3.40.50.280">
    <property type="entry name" value="Cobalamin-binding domain"/>
    <property type="match status" value="1"/>
</dbReference>
<dbReference type="SFLD" id="SFLDS00029">
    <property type="entry name" value="Radical_SAM"/>
    <property type="match status" value="1"/>
</dbReference>
<dbReference type="Proteomes" id="UP000060487">
    <property type="component" value="Unassembled WGS sequence"/>
</dbReference>
<evidence type="ECO:0000256" key="4">
    <source>
        <dbReference type="ARBA" id="ARBA00023004"/>
    </source>
</evidence>
<reference evidence="7 8" key="1">
    <citation type="submission" date="2015-11" db="EMBL/GenBank/DDBJ databases">
        <authorList>
            <person name="Lin W."/>
        </authorList>
    </citation>
    <scope>NUCLEOTIDE SEQUENCE [LARGE SCALE GENOMIC DNA]</scope>
    <source>
        <strain evidence="7 8">HCH-1</strain>
    </source>
</reference>
<dbReference type="SMART" id="SM00729">
    <property type="entry name" value="Elp3"/>
    <property type="match status" value="1"/>
</dbReference>
<accession>A0ABR5SC11</accession>
<keyword evidence="2" id="KW-0949">S-adenosyl-L-methionine</keyword>
<comment type="caution">
    <text evidence="7">The sequence shown here is derived from an EMBL/GenBank/DDBJ whole genome shotgun (WGS) entry which is preliminary data.</text>
</comment>
<evidence type="ECO:0000259" key="6">
    <source>
        <dbReference type="PROSITE" id="PS51918"/>
    </source>
</evidence>
<dbReference type="PANTHER" id="PTHR43409:SF7">
    <property type="entry name" value="BLL1977 PROTEIN"/>
    <property type="match status" value="1"/>
</dbReference>
<protein>
    <submittedName>
        <fullName evidence="7">B12-binding domain-containing radical SAM protein</fullName>
    </submittedName>
</protein>
<sequence length="603" mass="67839">MSILLINPPFGSFMHPYMSIPALTPYLRAHGIEITVFDANIEFYHDFLQRDNIIRGMDFAFERIETLNTKGSLRFDEKIEYMHLVKAWQALGAAPEDILAAWQRGSKPAASLLNSILAITASRFFPEQFDTNKEGFLDYKNIYDEFTSADVLKGSEAGGLLSGFYEKVLPCVIGNKKPLIAGISICFQGQFLSAFRCARALRRLLPEVHITIGGPFVSCFMRNVRNPDIFGVIDSIVLDSGEVPLVRLHHELSGVEVPDFSKIPGLIYLSNGGRITANPPEKSPAIETLPTPDYNVFNLRRYFGFNNGMWLSLRLSRGCYWARCSFCRSRLPMVSDYRQPEAGHSLNSILKIKEETGVDIFHFIDEACEPRMLEALSRGLIDKKAGIKWFCHLKADPLIDLGRLMLYREAGCSTAVIGLESYNDRILKLMQKGTKVSILERILPNFKWAGINVFAYMITGFPTETEEEAAAGFDKITELTKNNTITNYLYNTFFISYGSPIYYNPEKYGITSIDRQDERDLDPGAANFTSSGMNRKAARLLTARFNVPLNKSRPTHADFIEYNSQSIRLKVDISEIEGLILNGTDLSLPYAAWLRGLRGGSTC</sequence>
<dbReference type="Gene3D" id="3.80.30.20">
    <property type="entry name" value="tm_1862 like domain"/>
    <property type="match status" value="1"/>
</dbReference>
<dbReference type="RefSeq" id="WP_085053451.1">
    <property type="nucleotide sequence ID" value="NZ_LNQR01000116.1"/>
</dbReference>
<comment type="cofactor">
    <cofactor evidence="1">
        <name>[4Fe-4S] cluster</name>
        <dbReference type="ChEBI" id="CHEBI:49883"/>
    </cofactor>
</comment>
<dbReference type="PANTHER" id="PTHR43409">
    <property type="entry name" value="ANAEROBIC MAGNESIUM-PROTOPORPHYRIN IX MONOMETHYL ESTER CYCLASE-RELATED"/>
    <property type="match status" value="1"/>
</dbReference>
<keyword evidence="4" id="KW-0408">Iron</keyword>
<dbReference type="SFLD" id="SFLDG01082">
    <property type="entry name" value="B12-binding_domain_containing"/>
    <property type="match status" value="1"/>
</dbReference>
<evidence type="ECO:0000256" key="1">
    <source>
        <dbReference type="ARBA" id="ARBA00001966"/>
    </source>
</evidence>
<evidence type="ECO:0000256" key="3">
    <source>
        <dbReference type="ARBA" id="ARBA00022723"/>
    </source>
</evidence>